<evidence type="ECO:0000313" key="1">
    <source>
        <dbReference type="EMBL" id="MBL4952063.1"/>
    </source>
</evidence>
<reference evidence="1 2" key="1">
    <citation type="submission" date="2021-01" db="EMBL/GenBank/DDBJ databases">
        <title>Genome public.</title>
        <authorList>
            <person name="Liu C."/>
            <person name="Sun Q."/>
        </authorList>
    </citation>
    <scope>NUCLEOTIDE SEQUENCE [LARGE SCALE GENOMIC DNA]</scope>
    <source>
        <strain evidence="1 2">YIM B02564</strain>
    </source>
</reference>
<evidence type="ECO:0008006" key="3">
    <source>
        <dbReference type="Google" id="ProtNLM"/>
    </source>
</evidence>
<proteinExistence type="predicted"/>
<dbReference type="RefSeq" id="WP_202653342.1">
    <property type="nucleotide sequence ID" value="NZ_JAESWB010000134.1"/>
</dbReference>
<evidence type="ECO:0000313" key="2">
    <source>
        <dbReference type="Proteomes" id="UP000623967"/>
    </source>
</evidence>
<dbReference type="EMBL" id="JAESWB010000134">
    <property type="protein sequence ID" value="MBL4952063.1"/>
    <property type="molecule type" value="Genomic_DNA"/>
</dbReference>
<keyword evidence="2" id="KW-1185">Reference proteome</keyword>
<accession>A0ABS1TN98</accession>
<name>A0ABS1TN98_9BACI</name>
<gene>
    <name evidence="1" type="ORF">JK635_07550</name>
</gene>
<sequence length="84" mass="9516">MKILLKSDPLKVVKIKKKTQAKMFKDLKVGDVIKMSIPVEAAGSNRGTYASHIQIQHTRTGEYVYKSFNEIAPILNRFELEPIA</sequence>
<organism evidence="1 2">
    <name type="scientific">Neobacillus paridis</name>
    <dbReference type="NCBI Taxonomy" id="2803862"/>
    <lineage>
        <taxon>Bacteria</taxon>
        <taxon>Bacillati</taxon>
        <taxon>Bacillota</taxon>
        <taxon>Bacilli</taxon>
        <taxon>Bacillales</taxon>
        <taxon>Bacillaceae</taxon>
        <taxon>Neobacillus</taxon>
    </lineage>
</organism>
<comment type="caution">
    <text evidence="1">The sequence shown here is derived from an EMBL/GenBank/DDBJ whole genome shotgun (WGS) entry which is preliminary data.</text>
</comment>
<dbReference type="Proteomes" id="UP000623967">
    <property type="component" value="Unassembled WGS sequence"/>
</dbReference>
<protein>
    <recommendedName>
        <fullName evidence="3">50S ribosomal protein L19</fullName>
    </recommendedName>
</protein>